<feature type="repeat" description="TPR" evidence="1">
    <location>
        <begin position="259"/>
        <end position="292"/>
    </location>
</feature>
<dbReference type="Proteomes" id="UP000430202">
    <property type="component" value="Unassembled WGS sequence"/>
</dbReference>
<keyword evidence="4" id="KW-0732">Signal</keyword>
<keyword evidence="3" id="KW-0472">Membrane</keyword>
<dbReference type="AlphaFoldDB" id="A0A653PZ10"/>
<dbReference type="PROSITE" id="PS50005">
    <property type="entry name" value="TPR"/>
    <property type="match status" value="3"/>
</dbReference>
<feature type="domain" description="HTH luxR-type" evidence="5">
    <location>
        <begin position="471"/>
        <end position="528"/>
    </location>
</feature>
<feature type="signal peptide" evidence="4">
    <location>
        <begin position="1"/>
        <end position="22"/>
    </location>
</feature>
<evidence type="ECO:0000259" key="5">
    <source>
        <dbReference type="SMART" id="SM00421"/>
    </source>
</evidence>
<evidence type="ECO:0000256" key="1">
    <source>
        <dbReference type="PROSITE-ProRule" id="PRU00339"/>
    </source>
</evidence>
<dbReference type="SMART" id="SM00028">
    <property type="entry name" value="TPR"/>
    <property type="match status" value="6"/>
</dbReference>
<feature type="repeat" description="TPR" evidence="1">
    <location>
        <begin position="60"/>
        <end position="93"/>
    </location>
</feature>
<protein>
    <recommendedName>
        <fullName evidence="5">HTH luxR-type domain-containing protein</fullName>
    </recommendedName>
</protein>
<dbReference type="RefSeq" id="WP_159302308.1">
    <property type="nucleotide sequence ID" value="NZ_LR733271.1"/>
</dbReference>
<dbReference type="Pfam" id="PF13181">
    <property type="entry name" value="TPR_8"/>
    <property type="match status" value="1"/>
</dbReference>
<evidence type="ECO:0000256" key="3">
    <source>
        <dbReference type="SAM" id="Phobius"/>
    </source>
</evidence>
<organism evidence="6 7">
    <name type="scientific">Maribacter litoralis</name>
    <dbReference type="NCBI Taxonomy" id="2059726"/>
    <lineage>
        <taxon>Bacteria</taxon>
        <taxon>Pseudomonadati</taxon>
        <taxon>Bacteroidota</taxon>
        <taxon>Flavobacteriia</taxon>
        <taxon>Flavobacteriales</taxon>
        <taxon>Flavobacteriaceae</taxon>
        <taxon>Maribacter</taxon>
    </lineage>
</organism>
<evidence type="ECO:0000313" key="7">
    <source>
        <dbReference type="Proteomes" id="UP000430202"/>
    </source>
</evidence>
<dbReference type="InterPro" id="IPR016032">
    <property type="entry name" value="Sig_transdc_resp-reg_C-effctor"/>
</dbReference>
<feature type="coiled-coil region" evidence="2">
    <location>
        <begin position="355"/>
        <end position="387"/>
    </location>
</feature>
<keyword evidence="7" id="KW-1185">Reference proteome</keyword>
<dbReference type="PANTHER" id="PTHR10098">
    <property type="entry name" value="RAPSYN-RELATED"/>
    <property type="match status" value="1"/>
</dbReference>
<evidence type="ECO:0000256" key="4">
    <source>
        <dbReference type="SAM" id="SignalP"/>
    </source>
</evidence>
<feature type="transmembrane region" description="Helical" evidence="3">
    <location>
        <begin position="333"/>
        <end position="351"/>
    </location>
</feature>
<keyword evidence="3" id="KW-0812">Transmembrane</keyword>
<name>A0A653PZ10_9FLAO</name>
<dbReference type="InterPro" id="IPR011990">
    <property type="entry name" value="TPR-like_helical_dom_sf"/>
</dbReference>
<keyword evidence="2" id="KW-0175">Coiled coil</keyword>
<evidence type="ECO:0000313" key="6">
    <source>
        <dbReference type="EMBL" id="VXB35081.1"/>
    </source>
</evidence>
<evidence type="ECO:0000256" key="2">
    <source>
        <dbReference type="SAM" id="Coils"/>
    </source>
</evidence>
<dbReference type="InterPro" id="IPR036388">
    <property type="entry name" value="WH-like_DNA-bd_sf"/>
</dbReference>
<dbReference type="InterPro" id="IPR019734">
    <property type="entry name" value="TPR_rpt"/>
</dbReference>
<keyword evidence="1" id="KW-0802">TPR repeat</keyword>
<dbReference type="Gene3D" id="1.10.10.10">
    <property type="entry name" value="Winged helix-like DNA-binding domain superfamily/Winged helix DNA-binding domain"/>
    <property type="match status" value="1"/>
</dbReference>
<gene>
    <name evidence="6" type="ORF">MARI151_20386</name>
</gene>
<proteinExistence type="predicted"/>
<dbReference type="GO" id="GO:0003677">
    <property type="term" value="F:DNA binding"/>
    <property type="evidence" value="ECO:0007669"/>
    <property type="project" value="InterPro"/>
</dbReference>
<dbReference type="InterPro" id="IPR000792">
    <property type="entry name" value="Tscrpt_reg_LuxR_C"/>
</dbReference>
<dbReference type="SUPFAM" id="SSF46894">
    <property type="entry name" value="C-terminal effector domain of the bipartite response regulators"/>
    <property type="match status" value="1"/>
</dbReference>
<dbReference type="GO" id="GO:0006355">
    <property type="term" value="P:regulation of DNA-templated transcription"/>
    <property type="evidence" value="ECO:0007669"/>
    <property type="project" value="InterPro"/>
</dbReference>
<keyword evidence="3" id="KW-1133">Transmembrane helix</keyword>
<dbReference type="Pfam" id="PF13424">
    <property type="entry name" value="TPR_12"/>
    <property type="match status" value="2"/>
</dbReference>
<feature type="chain" id="PRO_5024875658" description="HTH luxR-type domain-containing protein" evidence="4">
    <location>
        <begin position="23"/>
        <end position="531"/>
    </location>
</feature>
<dbReference type="EMBL" id="CABWLR010000002">
    <property type="protein sequence ID" value="VXB35081.1"/>
    <property type="molecule type" value="Genomic_DNA"/>
</dbReference>
<dbReference type="SMART" id="SM00421">
    <property type="entry name" value="HTH_LUXR"/>
    <property type="match status" value="1"/>
</dbReference>
<sequence length="531" mass="61158">MYSKFLHVVLTVAFSFSGLLSAQNKQELLLFDSKELDSTFLSYKNQLKIAQGQNDDFKIATSYWRLGEFYFRVGVYSEATDQFNKALLILQKKPNDTLQVHINNAQGSMHLALKNYDKAEASFSKSLKISKVIDFKKGLARSTGLLGSCYEKRKEYKKALAFEKQSLTEFKLLQDSIGLATANENIGSIYEDLENFDLASQFFSKAYGYTKGSKNSLEANILNNIGDVFRKRGSYDQAIVYTTKAMHLAKEINDKNRLSSAYRDLSKTYALLGKYKDALEYLEMAEQITSNIFNGQNSNQINVLQTVYETNQKETRIMLLEEENKVAKANRNFWIVAVILISIIIFVLLLFRAKKRKEEFRIQQFQKQLLQAQLEKKAILQENLRNEVQLKASALSKYSLHLSHKNKLLSDLASTLIKLADRKNMDKSAKIKQLANDINENVKQDNEARQFQNYFSEIHPEFGKKLIDVCKEKLSQTEMRLAMLLRLNLSSKEIASILRVTPDSVRVARYRLRKKLRIDPKTNLIHFLLQL</sequence>
<accession>A0A653PZ10</accession>
<dbReference type="Gene3D" id="1.25.40.10">
    <property type="entry name" value="Tetratricopeptide repeat domain"/>
    <property type="match status" value="2"/>
</dbReference>
<feature type="repeat" description="TPR" evidence="1">
    <location>
        <begin position="219"/>
        <end position="252"/>
    </location>
</feature>
<dbReference type="SUPFAM" id="SSF48452">
    <property type="entry name" value="TPR-like"/>
    <property type="match status" value="2"/>
</dbReference>
<reference evidence="6 7" key="1">
    <citation type="submission" date="2019-10" db="EMBL/GenBank/DDBJ databases">
        <authorList>
            <person name="Karimi E."/>
        </authorList>
    </citation>
    <scope>NUCLEOTIDE SEQUENCE [LARGE SCALE GENOMIC DNA]</scope>
    <source>
        <strain evidence="6">Maribacter sp. 151</strain>
    </source>
</reference>